<sequence length="177" mass="20726">MAEFDRKEEVENSEENVQEDIEQEVDNQEEKEDELTKFQREIDEMKSLAQRTQADFINYKRRVEKEKADLVTLSNEKIMLEMIEILDNFERALTSEKESNDTPFYKGVGMIFKQLQDSLGKFGLQEIEALDEEFDPNIHHAVMQEDGEKPGCVMEVLQKGYKLKNKVIRPAMVKVCK</sequence>
<dbReference type="Pfam" id="PF01025">
    <property type="entry name" value="GrpE"/>
    <property type="match status" value="1"/>
</dbReference>
<gene>
    <name evidence="3" type="primary">grpE</name>
    <name evidence="7" type="ORF">J2Z35_000107</name>
</gene>
<feature type="region of interest" description="Disordered" evidence="6">
    <location>
        <begin position="1"/>
        <end position="34"/>
    </location>
</feature>
<dbReference type="PANTHER" id="PTHR21237:SF23">
    <property type="entry name" value="GRPE PROTEIN HOMOLOG, MITOCHONDRIAL"/>
    <property type="match status" value="1"/>
</dbReference>
<comment type="function">
    <text evidence="3 4">Participates actively in the response to hyperosmotic and heat shock by preventing the aggregation of stress-denatured proteins, in association with DnaK and GrpE. It is the nucleotide exchange factor for DnaK and may function as a thermosensor. Unfolded proteins bind initially to DnaJ; upon interaction with the DnaJ-bound protein, DnaK hydrolyzes its bound ATP, resulting in the formation of a stable complex. GrpE releases ADP from DnaK; ATP binding to DnaK triggers the release of the substrate protein, thus completing the reaction cycle. Several rounds of ATP-dependent interactions between DnaJ, DnaK and GrpE are required for fully efficient folding.</text>
</comment>
<feature type="compositionally biased region" description="Basic and acidic residues" evidence="6">
    <location>
        <begin position="1"/>
        <end position="10"/>
    </location>
</feature>
<keyword evidence="2 3" id="KW-0143">Chaperone</keyword>
<comment type="caution">
    <text evidence="7">The sequence shown here is derived from an EMBL/GenBank/DDBJ whole genome shotgun (WGS) entry which is preliminary data.</text>
</comment>
<comment type="similarity">
    <text evidence="1 3 5">Belongs to the GrpE family.</text>
</comment>
<keyword evidence="3 4" id="KW-0346">Stress response</keyword>
<evidence type="ECO:0000256" key="3">
    <source>
        <dbReference type="HAMAP-Rule" id="MF_01151"/>
    </source>
</evidence>
<dbReference type="InterPro" id="IPR009012">
    <property type="entry name" value="GrpE_head"/>
</dbReference>
<protein>
    <recommendedName>
        <fullName evidence="3 4">Protein GrpE</fullName>
    </recommendedName>
    <alternativeName>
        <fullName evidence="3">HSP-70 cofactor</fullName>
    </alternativeName>
</protein>
<organism evidence="7 8">
    <name type="scientific">Acetoanaerobium pronyense</name>
    <dbReference type="NCBI Taxonomy" id="1482736"/>
    <lineage>
        <taxon>Bacteria</taxon>
        <taxon>Bacillati</taxon>
        <taxon>Bacillota</taxon>
        <taxon>Clostridia</taxon>
        <taxon>Peptostreptococcales</taxon>
        <taxon>Filifactoraceae</taxon>
        <taxon>Acetoanaerobium</taxon>
    </lineage>
</organism>
<dbReference type="NCBIfam" id="NF010738">
    <property type="entry name" value="PRK14140.1"/>
    <property type="match status" value="1"/>
</dbReference>
<evidence type="ECO:0000313" key="7">
    <source>
        <dbReference type="EMBL" id="MBP2026318.1"/>
    </source>
</evidence>
<accession>A0ABS4KEY1</accession>
<evidence type="ECO:0000313" key="8">
    <source>
        <dbReference type="Proteomes" id="UP001314903"/>
    </source>
</evidence>
<proteinExistence type="inferred from homology"/>
<reference evidence="7 8" key="1">
    <citation type="submission" date="2021-03" db="EMBL/GenBank/DDBJ databases">
        <title>Genomic Encyclopedia of Type Strains, Phase IV (KMG-IV): sequencing the most valuable type-strain genomes for metagenomic binning, comparative biology and taxonomic classification.</title>
        <authorList>
            <person name="Goeker M."/>
        </authorList>
    </citation>
    <scope>NUCLEOTIDE SEQUENCE [LARGE SCALE GENOMIC DNA]</scope>
    <source>
        <strain evidence="7 8">DSM 27512</strain>
    </source>
</reference>
<dbReference type="InterPro" id="IPR000740">
    <property type="entry name" value="GrpE"/>
</dbReference>
<dbReference type="PRINTS" id="PR00773">
    <property type="entry name" value="GRPEPROTEIN"/>
</dbReference>
<evidence type="ECO:0000256" key="2">
    <source>
        <dbReference type="ARBA" id="ARBA00023186"/>
    </source>
</evidence>
<evidence type="ECO:0000256" key="1">
    <source>
        <dbReference type="ARBA" id="ARBA00009054"/>
    </source>
</evidence>
<dbReference type="InterPro" id="IPR013805">
    <property type="entry name" value="GrpE_CC"/>
</dbReference>
<dbReference type="Gene3D" id="2.30.22.10">
    <property type="entry name" value="Head domain of nucleotide exchange factor GrpE"/>
    <property type="match status" value="1"/>
</dbReference>
<dbReference type="HAMAP" id="MF_01151">
    <property type="entry name" value="GrpE"/>
    <property type="match status" value="1"/>
</dbReference>
<dbReference type="Gene3D" id="3.90.20.20">
    <property type="match status" value="1"/>
</dbReference>
<dbReference type="Proteomes" id="UP001314903">
    <property type="component" value="Unassembled WGS sequence"/>
</dbReference>
<feature type="compositionally biased region" description="Acidic residues" evidence="6">
    <location>
        <begin position="11"/>
        <end position="33"/>
    </location>
</feature>
<dbReference type="PANTHER" id="PTHR21237">
    <property type="entry name" value="GRPE PROTEIN"/>
    <property type="match status" value="1"/>
</dbReference>
<evidence type="ECO:0000256" key="6">
    <source>
        <dbReference type="SAM" id="MobiDB-lite"/>
    </source>
</evidence>
<comment type="subcellular location">
    <subcellularLocation>
        <location evidence="3">Cytoplasm</location>
    </subcellularLocation>
</comment>
<dbReference type="PROSITE" id="PS01071">
    <property type="entry name" value="GRPE"/>
    <property type="match status" value="1"/>
</dbReference>
<evidence type="ECO:0000256" key="5">
    <source>
        <dbReference type="RuleBase" id="RU004478"/>
    </source>
</evidence>
<dbReference type="CDD" id="cd00446">
    <property type="entry name" value="GrpE"/>
    <property type="match status" value="1"/>
</dbReference>
<dbReference type="RefSeq" id="WP_209658248.1">
    <property type="nucleotide sequence ID" value="NZ_JAGGLI010000001.1"/>
</dbReference>
<keyword evidence="8" id="KW-1185">Reference proteome</keyword>
<comment type="subunit">
    <text evidence="3">Homodimer.</text>
</comment>
<evidence type="ECO:0000256" key="4">
    <source>
        <dbReference type="RuleBase" id="RU000639"/>
    </source>
</evidence>
<dbReference type="SUPFAM" id="SSF58014">
    <property type="entry name" value="Coiled-coil domain of nucleotide exchange factor GrpE"/>
    <property type="match status" value="1"/>
</dbReference>
<dbReference type="EMBL" id="JAGGLI010000001">
    <property type="protein sequence ID" value="MBP2026318.1"/>
    <property type="molecule type" value="Genomic_DNA"/>
</dbReference>
<dbReference type="SUPFAM" id="SSF51064">
    <property type="entry name" value="Head domain of nucleotide exchange factor GrpE"/>
    <property type="match status" value="1"/>
</dbReference>
<keyword evidence="3" id="KW-0963">Cytoplasm</keyword>
<name>A0ABS4KEY1_9FIRM</name>